<protein>
    <recommendedName>
        <fullName evidence="4">Ribosomal protein S6</fullName>
    </recommendedName>
</protein>
<comment type="similarity">
    <text evidence="1">Belongs to the bacterial ribosomal protein bS6 family.</text>
</comment>
<dbReference type="CDD" id="cd15465">
    <property type="entry name" value="bS6_mito"/>
    <property type="match status" value="1"/>
</dbReference>
<evidence type="ECO:0000256" key="1">
    <source>
        <dbReference type="ARBA" id="ARBA00009512"/>
    </source>
</evidence>
<dbReference type="InterPro" id="IPR000529">
    <property type="entry name" value="Ribosomal_bS6"/>
</dbReference>
<name>A0AAW0G066_9APHY</name>
<dbReference type="InterPro" id="IPR035980">
    <property type="entry name" value="Ribosomal_bS6_sf"/>
</dbReference>
<dbReference type="Gene3D" id="3.30.70.60">
    <property type="match status" value="1"/>
</dbReference>
<dbReference type="InterPro" id="IPR014717">
    <property type="entry name" value="Transl_elong_EF1B/ribsomal_bS6"/>
</dbReference>
<keyword evidence="3" id="KW-1185">Reference proteome</keyword>
<evidence type="ECO:0000313" key="3">
    <source>
        <dbReference type="Proteomes" id="UP001385951"/>
    </source>
</evidence>
<organism evidence="2 3">
    <name type="scientific">Cerrena zonata</name>
    <dbReference type="NCBI Taxonomy" id="2478898"/>
    <lineage>
        <taxon>Eukaryota</taxon>
        <taxon>Fungi</taxon>
        <taxon>Dikarya</taxon>
        <taxon>Basidiomycota</taxon>
        <taxon>Agaricomycotina</taxon>
        <taxon>Agaricomycetes</taxon>
        <taxon>Polyporales</taxon>
        <taxon>Cerrenaceae</taxon>
        <taxon>Cerrena</taxon>
    </lineage>
</organism>
<dbReference type="SUPFAM" id="SSF54995">
    <property type="entry name" value="Ribosomal protein S6"/>
    <property type="match status" value="1"/>
</dbReference>
<dbReference type="PANTHER" id="PTHR21011">
    <property type="entry name" value="MITOCHONDRIAL 28S RIBOSOMAL PROTEIN S6"/>
    <property type="match status" value="1"/>
</dbReference>
<dbReference type="Proteomes" id="UP001385951">
    <property type="component" value="Unassembled WGS sequence"/>
</dbReference>
<evidence type="ECO:0000313" key="2">
    <source>
        <dbReference type="EMBL" id="KAK7687113.1"/>
    </source>
</evidence>
<dbReference type="GO" id="GO:0005763">
    <property type="term" value="C:mitochondrial small ribosomal subunit"/>
    <property type="evidence" value="ECO:0007669"/>
    <property type="project" value="TreeGrafter"/>
</dbReference>
<dbReference type="GO" id="GO:0006412">
    <property type="term" value="P:translation"/>
    <property type="evidence" value="ECO:0007669"/>
    <property type="project" value="InterPro"/>
</dbReference>
<evidence type="ECO:0008006" key="4">
    <source>
        <dbReference type="Google" id="ProtNLM"/>
    </source>
</evidence>
<comment type="caution">
    <text evidence="2">The sequence shown here is derived from an EMBL/GenBank/DDBJ whole genome shotgun (WGS) entry which is preliminary data.</text>
</comment>
<dbReference type="EMBL" id="JASBNA010000014">
    <property type="protein sequence ID" value="KAK7687113.1"/>
    <property type="molecule type" value="Genomic_DNA"/>
</dbReference>
<gene>
    <name evidence="2" type="ORF">QCA50_009615</name>
</gene>
<sequence>MPLYRMLCISPHYPDSTHIKKLVKTTALQVMNSGGVVRNIKSWGALTLPQRMRRHKQIYNVGHYWTMTFDTSPRTLKDLGASLRQDPAVIRWTMLKQGEKAEDIVTTREMTVSDR</sequence>
<reference evidence="2 3" key="1">
    <citation type="submission" date="2022-09" db="EMBL/GenBank/DDBJ databases">
        <authorList>
            <person name="Palmer J.M."/>
        </authorList>
    </citation>
    <scope>NUCLEOTIDE SEQUENCE [LARGE SCALE GENOMIC DNA]</scope>
    <source>
        <strain evidence="2 3">DSM 7382</strain>
    </source>
</reference>
<proteinExistence type="inferred from homology"/>
<dbReference type="AlphaFoldDB" id="A0AAW0G066"/>
<accession>A0AAW0G066</accession>
<dbReference type="GO" id="GO:0070181">
    <property type="term" value="F:small ribosomal subunit rRNA binding"/>
    <property type="evidence" value="ECO:0007669"/>
    <property type="project" value="TreeGrafter"/>
</dbReference>
<dbReference type="Pfam" id="PF01250">
    <property type="entry name" value="Ribosomal_S6"/>
    <property type="match status" value="1"/>
</dbReference>
<dbReference type="PANTHER" id="PTHR21011:SF1">
    <property type="entry name" value="SMALL RIBOSOMAL SUBUNIT PROTEIN BS6M"/>
    <property type="match status" value="1"/>
</dbReference>
<dbReference type="GO" id="GO:0003735">
    <property type="term" value="F:structural constituent of ribosome"/>
    <property type="evidence" value="ECO:0007669"/>
    <property type="project" value="InterPro"/>
</dbReference>